<proteinExistence type="predicted"/>
<name>A0A1K1KKY0_9LACO</name>
<reference evidence="2" key="1">
    <citation type="submission" date="2016-11" db="EMBL/GenBank/DDBJ databases">
        <authorList>
            <person name="Papadimitriou K."/>
        </authorList>
    </citation>
    <scope>NUCLEOTIDE SEQUENCE [LARGE SCALE GENOMIC DNA]</scope>
    <source>
        <strain evidence="2">ACA-DC 1533</strain>
    </source>
</reference>
<dbReference type="EMBL" id="LT630287">
    <property type="protein sequence ID" value="SFV39514.1"/>
    <property type="molecule type" value="Genomic_DNA"/>
</dbReference>
<evidence type="ECO:0000313" key="1">
    <source>
        <dbReference type="EMBL" id="SFV39514.1"/>
    </source>
</evidence>
<dbReference type="Proteomes" id="UP000190935">
    <property type="component" value="Chromosome I"/>
</dbReference>
<accession>A0A1K1KKY0</accession>
<dbReference type="AlphaFoldDB" id="A0A1K1KKY0"/>
<sequence>MIKKDPNFPFIEYLNKSLIYNPSATQVKIKQKSHKGLNYKCLN</sequence>
<protein>
    <submittedName>
        <fullName evidence="1">Uncharacterized protein</fullName>
    </submittedName>
</protein>
<dbReference type="KEGG" id="laca:LAC1533_0094"/>
<gene>
    <name evidence="1" type="ORF">LAC1533_0094</name>
</gene>
<evidence type="ECO:0000313" key="2">
    <source>
        <dbReference type="Proteomes" id="UP000190935"/>
    </source>
</evidence>
<organism evidence="1 2">
    <name type="scientific">Ligilactobacillus acidipiscis</name>
    <dbReference type="NCBI Taxonomy" id="89059"/>
    <lineage>
        <taxon>Bacteria</taxon>
        <taxon>Bacillati</taxon>
        <taxon>Bacillota</taxon>
        <taxon>Bacilli</taxon>
        <taxon>Lactobacillales</taxon>
        <taxon>Lactobacillaceae</taxon>
        <taxon>Ligilactobacillus</taxon>
    </lineage>
</organism>